<dbReference type="PRINTS" id="PR00502">
    <property type="entry name" value="NUDIXFAMILY"/>
</dbReference>
<dbReference type="CDD" id="cd03674">
    <property type="entry name" value="NUDIX_Hydrolase"/>
    <property type="match status" value="1"/>
</dbReference>
<dbReference type="Pfam" id="PF00293">
    <property type="entry name" value="NUDIX"/>
    <property type="match status" value="1"/>
</dbReference>
<comment type="caution">
    <text evidence="3">The sequence shown here is derived from an EMBL/GenBank/DDBJ whole genome shotgun (WGS) entry which is preliminary data.</text>
</comment>
<gene>
    <name evidence="3" type="ORF">GC250_06890</name>
</gene>
<keyword evidence="4" id="KW-1185">Reference proteome</keyword>
<dbReference type="PROSITE" id="PS00893">
    <property type="entry name" value="NUDIX_BOX"/>
    <property type="match status" value="1"/>
</dbReference>
<dbReference type="InterPro" id="IPR020084">
    <property type="entry name" value="NUDIX_hydrolase_CS"/>
</dbReference>
<dbReference type="PROSITE" id="PS51462">
    <property type="entry name" value="NUDIX"/>
    <property type="match status" value="1"/>
</dbReference>
<sequence>MKKCIVAGGILIEGEKVLLIKHKKLNKWLYPGGHVEVNETPREAAEREFQEETGIKVKVIGDKFDTMDPLVSPEPMPLTISMETVNYPNEIHYHYDLIFLVEKVGGDLLDGSWFSCEDLDKIDTYENVRKILRLAFQKRKEGKKVN</sequence>
<name>A0A6A9QPQ3_SULME</name>
<keyword evidence="1" id="KW-0378">Hydrolase</keyword>
<evidence type="ECO:0000313" key="4">
    <source>
        <dbReference type="Proteomes" id="UP000470772"/>
    </source>
</evidence>
<dbReference type="Gene3D" id="3.90.79.10">
    <property type="entry name" value="Nucleoside Triphosphate Pyrophosphohydrolase"/>
    <property type="match status" value="1"/>
</dbReference>
<organism evidence="3 4">
    <name type="scientific">Sulfuracidifex metallicus DSM 6482 = JCM 9184</name>
    <dbReference type="NCBI Taxonomy" id="523847"/>
    <lineage>
        <taxon>Archaea</taxon>
        <taxon>Thermoproteota</taxon>
        <taxon>Thermoprotei</taxon>
        <taxon>Sulfolobales</taxon>
        <taxon>Sulfolobaceae</taxon>
        <taxon>Sulfuracidifex</taxon>
    </lineage>
</organism>
<dbReference type="EMBL" id="WGGD01000005">
    <property type="protein sequence ID" value="MUN29161.1"/>
    <property type="molecule type" value="Genomic_DNA"/>
</dbReference>
<dbReference type="InterPro" id="IPR020476">
    <property type="entry name" value="Nudix_hydrolase"/>
</dbReference>
<dbReference type="Proteomes" id="UP000470772">
    <property type="component" value="Unassembled WGS sequence"/>
</dbReference>
<dbReference type="PANTHER" id="PTHR43736:SF1">
    <property type="entry name" value="DIHYDRONEOPTERIN TRIPHOSPHATE DIPHOSPHATASE"/>
    <property type="match status" value="1"/>
</dbReference>
<feature type="domain" description="Nudix hydrolase" evidence="2">
    <location>
        <begin position="2"/>
        <end position="137"/>
    </location>
</feature>
<dbReference type="InterPro" id="IPR000086">
    <property type="entry name" value="NUDIX_hydrolase_dom"/>
</dbReference>
<dbReference type="PANTHER" id="PTHR43736">
    <property type="entry name" value="ADP-RIBOSE PYROPHOSPHATASE"/>
    <property type="match status" value="1"/>
</dbReference>
<dbReference type="GO" id="GO:0016787">
    <property type="term" value="F:hydrolase activity"/>
    <property type="evidence" value="ECO:0007669"/>
    <property type="project" value="UniProtKB-KW"/>
</dbReference>
<protein>
    <submittedName>
        <fullName evidence="3">NUDIX domain-containing protein</fullName>
    </submittedName>
</protein>
<dbReference type="AlphaFoldDB" id="A0A6A9QPQ3"/>
<evidence type="ECO:0000313" key="3">
    <source>
        <dbReference type="EMBL" id="MUN29161.1"/>
    </source>
</evidence>
<dbReference type="SUPFAM" id="SSF55811">
    <property type="entry name" value="Nudix"/>
    <property type="match status" value="1"/>
</dbReference>
<dbReference type="InterPro" id="IPR015797">
    <property type="entry name" value="NUDIX_hydrolase-like_dom_sf"/>
</dbReference>
<evidence type="ECO:0000259" key="2">
    <source>
        <dbReference type="PROSITE" id="PS51462"/>
    </source>
</evidence>
<reference evidence="3 4" key="1">
    <citation type="submission" date="2019-10" db="EMBL/GenBank/DDBJ databases">
        <title>Sequencing and Assembly of Multiple Reported Metal-Biooxidizing Members of the Extremely Thermoacidophilic Archaeal Family Sulfolobaceae.</title>
        <authorList>
            <person name="Counts J.A."/>
            <person name="Kelly R.M."/>
        </authorList>
    </citation>
    <scope>NUCLEOTIDE SEQUENCE [LARGE SCALE GENOMIC DNA]</scope>
    <source>
        <strain evidence="3 4">DSM 6482</strain>
    </source>
</reference>
<evidence type="ECO:0000256" key="1">
    <source>
        <dbReference type="ARBA" id="ARBA00022801"/>
    </source>
</evidence>
<proteinExistence type="predicted"/>
<accession>A0A6A9QPQ3</accession>
<dbReference type="RefSeq" id="WP_156016745.1">
    <property type="nucleotide sequence ID" value="NZ_WGGD01000005.1"/>
</dbReference>